<protein>
    <submittedName>
        <fullName evidence="1">Uncharacterized protein</fullName>
    </submittedName>
</protein>
<dbReference type="RefSeq" id="WP_145479959.1">
    <property type="nucleotide sequence ID" value="NZ_CQBK01000056.1"/>
</dbReference>
<evidence type="ECO:0000313" key="1">
    <source>
        <dbReference type="EMBL" id="CNI73144.1"/>
    </source>
</evidence>
<proteinExistence type="predicted"/>
<dbReference type="Proteomes" id="UP000038204">
    <property type="component" value="Unassembled WGS sequence"/>
</dbReference>
<accession>A0A0T9RN63</accession>
<name>A0A0T9RN63_9GAMM</name>
<evidence type="ECO:0000313" key="2">
    <source>
        <dbReference type="Proteomes" id="UP000038204"/>
    </source>
</evidence>
<sequence>MTTETLNMVSVPVPEQTDISVSSAVSAASEELVFNSDKKITLCCGKSSITLYPNGKIVLKGEYILSDAEGVNRLAGGRIDIN</sequence>
<dbReference type="AlphaFoldDB" id="A0A0T9RN63"/>
<dbReference type="EMBL" id="CQBK01000056">
    <property type="protein sequence ID" value="CNI73144.1"/>
    <property type="molecule type" value="Genomic_DNA"/>
</dbReference>
<organism evidence="1 2">
    <name type="scientific">Yersinia similis</name>
    <dbReference type="NCBI Taxonomy" id="367190"/>
    <lineage>
        <taxon>Bacteria</taxon>
        <taxon>Pseudomonadati</taxon>
        <taxon>Pseudomonadota</taxon>
        <taxon>Gammaproteobacteria</taxon>
        <taxon>Enterobacterales</taxon>
        <taxon>Yersiniaceae</taxon>
        <taxon>Yersinia</taxon>
    </lineage>
</organism>
<reference evidence="1 2" key="1">
    <citation type="submission" date="2015-03" db="EMBL/GenBank/DDBJ databases">
        <authorList>
            <person name="Murphy D."/>
        </authorList>
    </citation>
    <scope>NUCLEOTIDE SEQUENCE [LARGE SCALE GENOMIC DNA]</scope>
    <source>
        <strain evidence="1 2">Y233</strain>
    </source>
</reference>
<gene>
    <name evidence="1" type="ORF">ERS008667_04196</name>
</gene>